<dbReference type="AlphaFoldDB" id="A0A6P5L067"/>
<dbReference type="InterPro" id="IPR037728">
    <property type="entry name" value="C21orf140-like"/>
</dbReference>
<dbReference type="OMA" id="CIVHAGG"/>
<dbReference type="CTD" id="109305888"/>
<dbReference type="RefSeq" id="XP_020851625.1">
    <property type="nucleotide sequence ID" value="XM_020995966.1"/>
</dbReference>
<dbReference type="GeneID" id="110214870"/>
<organism evidence="1 2">
    <name type="scientific">Phascolarctos cinereus</name>
    <name type="common">Koala</name>
    <dbReference type="NCBI Taxonomy" id="38626"/>
    <lineage>
        <taxon>Eukaryota</taxon>
        <taxon>Metazoa</taxon>
        <taxon>Chordata</taxon>
        <taxon>Craniata</taxon>
        <taxon>Vertebrata</taxon>
        <taxon>Euteleostomi</taxon>
        <taxon>Mammalia</taxon>
        <taxon>Metatheria</taxon>
        <taxon>Diprotodontia</taxon>
        <taxon>Phascolarctidae</taxon>
        <taxon>Phascolarctos</taxon>
    </lineage>
</organism>
<evidence type="ECO:0000313" key="3">
    <source>
        <dbReference type="RefSeq" id="XP_020851624.1"/>
    </source>
</evidence>
<dbReference type="PANTHER" id="PTHR35969">
    <property type="entry name" value="PROTEIN FAM243A-RELATED"/>
    <property type="match status" value="1"/>
</dbReference>
<dbReference type="RefSeq" id="XP_020851626.1">
    <property type="nucleotide sequence ID" value="XM_020995967.1"/>
</dbReference>
<evidence type="ECO:0000313" key="5">
    <source>
        <dbReference type="RefSeq" id="XP_020851626.1"/>
    </source>
</evidence>
<proteinExistence type="predicted"/>
<dbReference type="GeneTree" id="ENSGT00390000010669"/>
<dbReference type="KEGG" id="pcw:110214870"/>
<gene>
    <name evidence="2 3 4 5" type="primary">CUNH21orf140</name>
</gene>
<protein>
    <submittedName>
        <fullName evidence="2 3">Uncharacterized protein C21orf140 homolog</fullName>
    </submittedName>
</protein>
<accession>A0A6P5L067</accession>
<name>A0A6P5L067_PHACI</name>
<sequence length="252" mass="29485">MLLFANRLLRHVIHRNTFDSIVRRQCLQYIKSLRSLQSDGFKTIFLGETDIPEHLVTGESLGDENFTHNPTWSVVHAGSSLGWVPWKYRMFLRDELCNRQEEGVFLEFCSVVKKAYGKCVIVVRDKKQINERMQNEVREDKEVQPYTSSVINLTSISCCPEIARANGHELLPLPSPYNYLNPLDTAWSSLKWFIINNRKEFCLWSIDNICSYQHILFSDLIGKGMERVTPTKWKTVINKVRRWENYYLGKCS</sequence>
<keyword evidence="1" id="KW-1185">Reference proteome</keyword>
<evidence type="ECO:0000313" key="2">
    <source>
        <dbReference type="RefSeq" id="XP_020851623.1"/>
    </source>
</evidence>
<evidence type="ECO:0000313" key="4">
    <source>
        <dbReference type="RefSeq" id="XP_020851625.1"/>
    </source>
</evidence>
<dbReference type="RefSeq" id="XP_020851624.1">
    <property type="nucleotide sequence ID" value="XM_020995965.1"/>
</dbReference>
<dbReference type="Proteomes" id="UP000515140">
    <property type="component" value="Unplaced"/>
</dbReference>
<evidence type="ECO:0000313" key="1">
    <source>
        <dbReference type="Proteomes" id="UP000515140"/>
    </source>
</evidence>
<reference evidence="2 3" key="1">
    <citation type="submission" date="2025-04" db="UniProtKB">
        <authorList>
            <consortium name="RefSeq"/>
        </authorList>
    </citation>
    <scope>IDENTIFICATION</scope>
    <source>
        <tissue evidence="2 3">Spleen</tissue>
    </source>
</reference>
<dbReference type="RefSeq" id="XP_020851623.1">
    <property type="nucleotide sequence ID" value="XM_020995964.1"/>
</dbReference>
<dbReference type="PANTHER" id="PTHR35969:SF1">
    <property type="entry name" value="FAMILY WITH SEQUENCE SIMILARITY 243 MEMBER A"/>
    <property type="match status" value="1"/>
</dbReference>